<dbReference type="InterPro" id="IPR011067">
    <property type="entry name" value="Plasmid_toxin/cell-grow_inhib"/>
</dbReference>
<reference evidence="3 4" key="1">
    <citation type="submission" date="2020-06" db="EMBL/GenBank/DDBJ databases">
        <title>Genomic analysis of Salicibibacter sp. NKC5-3.</title>
        <authorList>
            <person name="Oh Y.J."/>
        </authorList>
    </citation>
    <scope>NUCLEOTIDE SEQUENCE [LARGE SCALE GENOMIC DNA]</scope>
    <source>
        <strain evidence="3 4">NKC5-3</strain>
    </source>
</reference>
<name>A0A7T6Z1F4_9BACI</name>
<sequence length="89" mass="10099">MAYKFKRHGDHIRWFALQTKINENYTGGSGHFFPRKAIVSVFFGENIGYEKSGLRPSVVVSNDANNKTSGNIAVVPLTKIENKKKIWEN</sequence>
<accession>A0A7T6Z1F4</accession>
<dbReference type="EMBL" id="CP054705">
    <property type="protein sequence ID" value="QQK75196.1"/>
    <property type="molecule type" value="Genomic_DNA"/>
</dbReference>
<protein>
    <submittedName>
        <fullName evidence="3">Type II toxin-antitoxin system PemK/MazF family toxin</fullName>
    </submittedName>
</protein>
<dbReference type="SUPFAM" id="SSF50118">
    <property type="entry name" value="Cell growth inhibitor/plasmid maintenance toxic component"/>
    <property type="match status" value="1"/>
</dbReference>
<evidence type="ECO:0000256" key="2">
    <source>
        <dbReference type="ARBA" id="ARBA00022649"/>
    </source>
</evidence>
<keyword evidence="2" id="KW-1277">Toxin-antitoxin system</keyword>
<dbReference type="InterPro" id="IPR003477">
    <property type="entry name" value="PemK-like"/>
</dbReference>
<organism evidence="3 4">
    <name type="scientific">Salicibibacter cibarius</name>
    <dbReference type="NCBI Taxonomy" id="2743000"/>
    <lineage>
        <taxon>Bacteria</taxon>
        <taxon>Bacillati</taxon>
        <taxon>Bacillota</taxon>
        <taxon>Bacilli</taxon>
        <taxon>Bacillales</taxon>
        <taxon>Bacillaceae</taxon>
        <taxon>Salicibibacter</taxon>
    </lineage>
</organism>
<dbReference type="KEGG" id="scia:HUG15_05950"/>
<gene>
    <name evidence="3" type="ORF">HUG15_05950</name>
</gene>
<evidence type="ECO:0000256" key="1">
    <source>
        <dbReference type="ARBA" id="ARBA00007521"/>
    </source>
</evidence>
<dbReference type="RefSeq" id="WP_200127771.1">
    <property type="nucleotide sequence ID" value="NZ_CP054705.1"/>
</dbReference>
<keyword evidence="4" id="KW-1185">Reference proteome</keyword>
<proteinExistence type="inferred from homology"/>
<comment type="similarity">
    <text evidence="1">Belongs to the PemK/MazF family.</text>
</comment>
<dbReference type="Pfam" id="PF02452">
    <property type="entry name" value="PemK_toxin"/>
    <property type="match status" value="1"/>
</dbReference>
<evidence type="ECO:0000313" key="4">
    <source>
        <dbReference type="Proteomes" id="UP000595823"/>
    </source>
</evidence>
<dbReference type="GO" id="GO:0003677">
    <property type="term" value="F:DNA binding"/>
    <property type="evidence" value="ECO:0007669"/>
    <property type="project" value="InterPro"/>
</dbReference>
<evidence type="ECO:0000313" key="3">
    <source>
        <dbReference type="EMBL" id="QQK75196.1"/>
    </source>
</evidence>
<dbReference type="AlphaFoldDB" id="A0A7T6Z1F4"/>
<dbReference type="Gene3D" id="2.30.30.110">
    <property type="match status" value="1"/>
</dbReference>
<dbReference type="Proteomes" id="UP000595823">
    <property type="component" value="Chromosome"/>
</dbReference>